<reference evidence="2" key="1">
    <citation type="journal article" date="2020" name="J Insects Food Feed">
        <title>The yellow mealworm (Tenebrio molitor) genome: a resource for the emerging insects as food and feed industry.</title>
        <authorList>
            <person name="Eriksson T."/>
            <person name="Andere A."/>
            <person name="Kelstrup H."/>
            <person name="Emery V."/>
            <person name="Picard C."/>
        </authorList>
    </citation>
    <scope>NUCLEOTIDE SEQUENCE</scope>
    <source>
        <strain evidence="2">Stoneville</strain>
        <tissue evidence="2">Whole head</tissue>
    </source>
</reference>
<accession>A0A8J6HLG4</accession>
<comment type="caution">
    <text evidence="2">The sequence shown here is derived from an EMBL/GenBank/DDBJ whole genome shotgun (WGS) entry which is preliminary data.</text>
</comment>
<evidence type="ECO:0000313" key="3">
    <source>
        <dbReference type="Proteomes" id="UP000719412"/>
    </source>
</evidence>
<sequence length="363" mass="41238">MPRAYLVLIRRQMQLSPELTRNVNAGSGGNDGGSGSGGGGGGKQHTRRRTQRRVTHNEKRYHSVIHPRFITCYNYRRKLFVVSQSSQVFFPKQPMSLPRRCNSGMNRLDPVSRDARRFEEEHQEEERSERYKHVESVNESGRVSAGVTYLSESWDQTRHKRSPLIGRPISEQSTPNKTGDTTLPGITAHLPHVGDGQSKDARGVSPATRAMRRGNRRLTRNESRYHSAIPKVDIYLTVIIDFSIYRPGEEEEKWWRRRARDLFLAAPLLRIGKVWKADALFRVDCQNSLCASPSLRSRDEVRQEAVQQALAQAMQNRHKPSMPMPSKRTSVMARSPDRDQHDSAAVEESIVIAPRITDHGSAV</sequence>
<evidence type="ECO:0000256" key="1">
    <source>
        <dbReference type="SAM" id="MobiDB-lite"/>
    </source>
</evidence>
<feature type="region of interest" description="Disordered" evidence="1">
    <location>
        <begin position="313"/>
        <end position="345"/>
    </location>
</feature>
<dbReference type="Proteomes" id="UP000719412">
    <property type="component" value="Unassembled WGS sequence"/>
</dbReference>
<feature type="compositionally biased region" description="Basic residues" evidence="1">
    <location>
        <begin position="44"/>
        <end position="54"/>
    </location>
</feature>
<name>A0A8J6HLG4_TENMO</name>
<evidence type="ECO:0000313" key="2">
    <source>
        <dbReference type="EMBL" id="KAH0817261.1"/>
    </source>
</evidence>
<feature type="compositionally biased region" description="Basic and acidic residues" evidence="1">
    <location>
        <begin position="110"/>
        <end position="136"/>
    </location>
</feature>
<feature type="region of interest" description="Disordered" evidence="1">
    <location>
        <begin position="18"/>
        <end position="56"/>
    </location>
</feature>
<keyword evidence="3" id="KW-1185">Reference proteome</keyword>
<feature type="compositionally biased region" description="Gly residues" evidence="1">
    <location>
        <begin position="26"/>
        <end position="43"/>
    </location>
</feature>
<dbReference type="EMBL" id="JABDTM020019943">
    <property type="protein sequence ID" value="KAH0817261.1"/>
    <property type="molecule type" value="Genomic_DNA"/>
</dbReference>
<gene>
    <name evidence="2" type="ORF">GEV33_005530</name>
</gene>
<feature type="region of interest" description="Disordered" evidence="1">
    <location>
        <begin position="100"/>
        <end position="137"/>
    </location>
</feature>
<feature type="compositionally biased region" description="Basic and acidic residues" evidence="1">
    <location>
        <begin position="335"/>
        <end position="344"/>
    </location>
</feature>
<proteinExistence type="predicted"/>
<dbReference type="AlphaFoldDB" id="A0A8J6HLG4"/>
<protein>
    <submittedName>
        <fullName evidence="2">Uncharacterized protein</fullName>
    </submittedName>
</protein>
<organism evidence="2 3">
    <name type="scientific">Tenebrio molitor</name>
    <name type="common">Yellow mealworm beetle</name>
    <dbReference type="NCBI Taxonomy" id="7067"/>
    <lineage>
        <taxon>Eukaryota</taxon>
        <taxon>Metazoa</taxon>
        <taxon>Ecdysozoa</taxon>
        <taxon>Arthropoda</taxon>
        <taxon>Hexapoda</taxon>
        <taxon>Insecta</taxon>
        <taxon>Pterygota</taxon>
        <taxon>Neoptera</taxon>
        <taxon>Endopterygota</taxon>
        <taxon>Coleoptera</taxon>
        <taxon>Polyphaga</taxon>
        <taxon>Cucujiformia</taxon>
        <taxon>Tenebrionidae</taxon>
        <taxon>Tenebrio</taxon>
    </lineage>
</organism>
<feature type="region of interest" description="Disordered" evidence="1">
    <location>
        <begin position="189"/>
        <end position="209"/>
    </location>
</feature>
<reference evidence="2" key="2">
    <citation type="submission" date="2021-08" db="EMBL/GenBank/DDBJ databases">
        <authorList>
            <person name="Eriksson T."/>
        </authorList>
    </citation>
    <scope>NUCLEOTIDE SEQUENCE</scope>
    <source>
        <strain evidence="2">Stoneville</strain>
        <tissue evidence="2">Whole head</tissue>
    </source>
</reference>